<keyword evidence="11" id="KW-1185">Reference proteome</keyword>
<dbReference type="Pfam" id="PF06985">
    <property type="entry name" value="HET"/>
    <property type="match status" value="1"/>
</dbReference>
<dbReference type="InterPro" id="IPR036259">
    <property type="entry name" value="MFS_trans_sf"/>
</dbReference>
<dbReference type="OrthoDB" id="4139357at2759"/>
<feature type="transmembrane region" description="Helical" evidence="8">
    <location>
        <begin position="77"/>
        <end position="99"/>
    </location>
</feature>
<evidence type="ECO:0000256" key="4">
    <source>
        <dbReference type="ARBA" id="ARBA00022692"/>
    </source>
</evidence>
<feature type="transmembrane region" description="Helical" evidence="8">
    <location>
        <begin position="392"/>
        <end position="411"/>
    </location>
</feature>
<evidence type="ECO:0000256" key="8">
    <source>
        <dbReference type="SAM" id="Phobius"/>
    </source>
</evidence>
<evidence type="ECO:0000259" key="9">
    <source>
        <dbReference type="PROSITE" id="PS50850"/>
    </source>
</evidence>
<feature type="transmembrane region" description="Helical" evidence="8">
    <location>
        <begin position="111"/>
        <end position="132"/>
    </location>
</feature>
<keyword evidence="3" id="KW-0813">Transport</keyword>
<feature type="compositionally biased region" description="Basic and acidic residues" evidence="7">
    <location>
        <begin position="1"/>
        <end position="10"/>
    </location>
</feature>
<dbReference type="InterPro" id="IPR020846">
    <property type="entry name" value="MFS_dom"/>
</dbReference>
<reference evidence="10 11" key="1">
    <citation type="submission" date="2019-06" db="EMBL/GenBank/DDBJ databases">
        <title>Draft genome sequence of the filamentous fungus Phialemoniopsis curvata isolated from diesel fuel.</title>
        <authorList>
            <person name="Varaljay V.A."/>
            <person name="Lyon W.J."/>
            <person name="Crouch A.L."/>
            <person name="Drake C.E."/>
            <person name="Hollomon J.M."/>
            <person name="Nadeau L.J."/>
            <person name="Nunn H.S."/>
            <person name="Stevenson B.S."/>
            <person name="Bojanowski C.L."/>
            <person name="Crookes-Goodson W.J."/>
        </authorList>
    </citation>
    <scope>NUCLEOTIDE SEQUENCE [LARGE SCALE GENOMIC DNA]</scope>
    <source>
        <strain evidence="10 11">D216</strain>
    </source>
</reference>
<dbReference type="PANTHER" id="PTHR23511:SF12">
    <property type="entry name" value="TRANSPORTER, PUTATIVE (AFU_ORTHOLOGUE AFUA_7G01740)-RELATED"/>
    <property type="match status" value="1"/>
</dbReference>
<feature type="transmembrane region" description="Helical" evidence="8">
    <location>
        <begin position="443"/>
        <end position="465"/>
    </location>
</feature>
<keyword evidence="6 8" id="KW-0472">Membrane</keyword>
<evidence type="ECO:0000256" key="6">
    <source>
        <dbReference type="ARBA" id="ARBA00023136"/>
    </source>
</evidence>
<dbReference type="SUPFAM" id="SSF103473">
    <property type="entry name" value="MFS general substrate transporter"/>
    <property type="match status" value="1"/>
</dbReference>
<dbReference type="GeneID" id="41969650"/>
<feature type="transmembrane region" description="Helical" evidence="8">
    <location>
        <begin position="198"/>
        <end position="221"/>
    </location>
</feature>
<evidence type="ECO:0000256" key="5">
    <source>
        <dbReference type="ARBA" id="ARBA00022989"/>
    </source>
</evidence>
<evidence type="ECO:0000256" key="7">
    <source>
        <dbReference type="SAM" id="MobiDB-lite"/>
    </source>
</evidence>
<dbReference type="InterPro" id="IPR010730">
    <property type="entry name" value="HET"/>
</dbReference>
<evidence type="ECO:0000256" key="1">
    <source>
        <dbReference type="ARBA" id="ARBA00004141"/>
    </source>
</evidence>
<feature type="domain" description="Major facilitator superfamily (MFS) profile" evidence="9">
    <location>
        <begin position="62"/>
        <end position="529"/>
    </location>
</feature>
<dbReference type="FunFam" id="1.20.1250.20:FF:000171">
    <property type="entry name" value="MFS general substrate transporter"/>
    <property type="match status" value="1"/>
</dbReference>
<evidence type="ECO:0000313" key="11">
    <source>
        <dbReference type="Proteomes" id="UP000319257"/>
    </source>
</evidence>
<dbReference type="Gene3D" id="1.20.1250.20">
    <property type="entry name" value="MFS general substrate transporter like domains"/>
    <property type="match status" value="1"/>
</dbReference>
<evidence type="ECO:0000256" key="2">
    <source>
        <dbReference type="ARBA" id="ARBA00008335"/>
    </source>
</evidence>
<dbReference type="PANTHER" id="PTHR23511">
    <property type="entry name" value="SYNAPTIC VESICLE GLYCOPROTEIN 2"/>
    <property type="match status" value="1"/>
</dbReference>
<dbReference type="GO" id="GO:0016020">
    <property type="term" value="C:membrane"/>
    <property type="evidence" value="ECO:0007669"/>
    <property type="project" value="UniProtKB-SubCell"/>
</dbReference>
<feature type="transmembrane region" description="Helical" evidence="8">
    <location>
        <begin position="144"/>
        <end position="165"/>
    </location>
</feature>
<dbReference type="EMBL" id="SKBQ01000009">
    <property type="protein sequence ID" value="TPX06707.1"/>
    <property type="molecule type" value="Genomic_DNA"/>
</dbReference>
<feature type="region of interest" description="Disordered" evidence="7">
    <location>
        <begin position="1"/>
        <end position="27"/>
    </location>
</feature>
<dbReference type="Proteomes" id="UP000319257">
    <property type="component" value="Unassembled WGS sequence"/>
</dbReference>
<dbReference type="GO" id="GO:0022857">
    <property type="term" value="F:transmembrane transporter activity"/>
    <property type="evidence" value="ECO:0007669"/>
    <property type="project" value="InterPro"/>
</dbReference>
<keyword evidence="4 8" id="KW-0812">Transmembrane</keyword>
<comment type="caution">
    <text evidence="10">The sequence shown here is derived from an EMBL/GenBank/DDBJ whole genome shotgun (WGS) entry which is preliminary data.</text>
</comment>
<dbReference type="CDD" id="cd17316">
    <property type="entry name" value="MFS_SV2_like"/>
    <property type="match status" value="1"/>
</dbReference>
<dbReference type="RefSeq" id="XP_030988418.1">
    <property type="nucleotide sequence ID" value="XM_031136367.1"/>
</dbReference>
<keyword evidence="5 8" id="KW-1133">Transmembrane helix</keyword>
<dbReference type="PROSITE" id="PS50850">
    <property type="entry name" value="MFS"/>
    <property type="match status" value="1"/>
</dbReference>
<gene>
    <name evidence="10" type="ORF">E0L32_002203</name>
</gene>
<proteinExistence type="inferred from homology"/>
<protein>
    <recommendedName>
        <fullName evidence="9">Major facilitator superfamily (MFS) profile domain-containing protein</fullName>
    </recommendedName>
</protein>
<evidence type="ECO:0000256" key="3">
    <source>
        <dbReference type="ARBA" id="ARBA00022448"/>
    </source>
</evidence>
<evidence type="ECO:0000313" key="10">
    <source>
        <dbReference type="EMBL" id="TPX06707.1"/>
    </source>
</evidence>
<feature type="transmembrane region" description="Helical" evidence="8">
    <location>
        <begin position="418"/>
        <end position="437"/>
    </location>
</feature>
<feature type="transmembrane region" description="Helical" evidence="8">
    <location>
        <begin position="343"/>
        <end position="364"/>
    </location>
</feature>
<feature type="transmembrane region" description="Helical" evidence="8">
    <location>
        <begin position="241"/>
        <end position="262"/>
    </location>
</feature>
<dbReference type="InterPro" id="IPR005828">
    <property type="entry name" value="MFS_sugar_transport-like"/>
</dbReference>
<accession>A0A507AIY0</accession>
<name>A0A507AIY0_9PEZI</name>
<dbReference type="Pfam" id="PF00083">
    <property type="entry name" value="Sugar_tr"/>
    <property type="match status" value="1"/>
</dbReference>
<comment type="similarity">
    <text evidence="2">Belongs to the major facilitator superfamily.</text>
</comment>
<organism evidence="10 11">
    <name type="scientific">Thyridium curvatum</name>
    <dbReference type="NCBI Taxonomy" id="1093900"/>
    <lineage>
        <taxon>Eukaryota</taxon>
        <taxon>Fungi</taxon>
        <taxon>Dikarya</taxon>
        <taxon>Ascomycota</taxon>
        <taxon>Pezizomycotina</taxon>
        <taxon>Sordariomycetes</taxon>
        <taxon>Sordariomycetidae</taxon>
        <taxon>Thyridiales</taxon>
        <taxon>Thyridiaceae</taxon>
        <taxon>Thyridium</taxon>
    </lineage>
</organism>
<comment type="subcellular location">
    <subcellularLocation>
        <location evidence="1">Membrane</location>
        <topology evidence="1">Multi-pass membrane protein</topology>
    </subcellularLocation>
</comment>
<dbReference type="InParanoid" id="A0A507AIY0"/>
<sequence length="1383" mass="154919">MAESPEHEKTALPQDASGAGDGKGAADEARLGDSVAVGYDDIAIIPKGQIDPVYEAKARVLNRAIQEMGMGWYQWQLFIVVGFGWASDNLWPIVTSLILTPVGNEFRPTRLPLLTLSQNIGLLAGAIFWGFGCDIFGRRWAFNLTLGLTALWGLVAAGSPSFAAIGVFDAFWSFGVGGNLPVDSAIFLEFLPQSHQFLLTILSLDWSLAQVIATLVAWPLLGNLTCQQTDKNCTKGENMGWRYFLIAMGGLTLVMFFIRFVLFKIYESPKYLVGKGLDEKAVEVVHKVAKLNNKTTTLTIEDLRACEPDGYVFEGSNATDAIKRHLEDLKFDRVKALFATGRLALSTGMIMAVWALIGLAYPLYNAFIPYIQASRGVSFGDGSTYITYRNSLIIAVLGVPGALLGGFLVELPRLGRKGTLSLSTVITGVFLYGSTTAKTSNALLGWNCAFNFTSNIMYAVLYGFTPELFPTPQRGTGNALTATCNRVFGIMAPIVAMFADLSTSSPVYASGALFIAAVWIPVFDDLQTPPHFGHPTTSSFIVYTIDLRYRLQDPVTMTTDSSPKTDPRRVNTLCSQCSKVDFRILFQPDFKSFKLGTLSSIAQNKTCPLCSLVLKAVNTYWRQWAADKVDFNSCTHINFCIKTNFWAHAATPYEVRKCSLGLGNIQLLQSRLFRFRPVLGTDWIPDERLRSYRSSPIYTLCSLDRVPTGEFSTFPSDPGTDRTQTLQRRLIPEVVNIPLIQAWIRECCQRHGHYKDRAASQSELRATGKFRVIDVVNSCLIEPTQLIDYIALSYVWGDSAARRKAVNPTGWWNSFFAEIGSLNNTPRFRRLRLGRLGNRKNTPQVRRLRLDQLPVTIRDAIDLVRSLDWRYVWADMLCIRQDDALDQEVLVKKMHHVYEGASFTVVAAGGDNAESPLPGLRKGTRIPESAHDIPTNHGVLKLALATRDLKSILSSLPWNTRAWTFQEDLLSACCLFFSPGEVFYSCQHNSRQHELPPVHFYKGFVKGRFSEYRESYVLETRDTLTAYQCASPWHDMWIKGPTYGLRSEAKIICPPSRDDQGTENQYVLNPFDFAPPPPSAVDFREYASFVREYTRRRLTHHSDTVQAFIGILSKFGAESQLGLDAEFHGLLEAQFEMALLWTSNLDVSLVRRRISATNGAVIRRYSQFPSWAWAGWDGPVEYLVDRDPMSEPLVGPSASSHHSHDHRWVFWPVTFLPKSGSLKMTRSFRFSSTNNDGRLVCWLLEVEDRAGQVPNRPSTPRDSLVLTIFTYVAKVRLESGNSFVAREYDNRYGVPCVKIHSSEGSRGTAALLDSRSLIEHSLDDPDMYRLVAVGRGHRRPPANAPVEWVVLVVKRQGDCWERIGLTTIRDDSFTRDLQWINLA</sequence>